<feature type="compositionally biased region" description="Polar residues" evidence="1">
    <location>
        <begin position="31"/>
        <end position="42"/>
    </location>
</feature>
<feature type="compositionally biased region" description="Basic and acidic residues" evidence="1">
    <location>
        <begin position="1"/>
        <end position="11"/>
    </location>
</feature>
<evidence type="ECO:0000256" key="1">
    <source>
        <dbReference type="SAM" id="MobiDB-lite"/>
    </source>
</evidence>
<sequence length="242" mass="26976">MPCDYLPRENKQVLTKQGTKPTEAPVPSRDILTNNGKSNSEGAGSDGEDSDNEDILHNYARFLLQTESLGQECQDHQVSSNPPTASSQVPLAPLPQSSDQPIGEIELPQEMPQPEETEESPDTPPRARSARHRKEPVRFGYQGPGDPQAHCMPVLGREVPLHDMILRAHMTPWEGRSLPPVLPSSLVQPPFVDKMPRPLPWEPMYIPHPQRPWMPFNMSNPAPDQNEIPQGNLSLEGAVHYM</sequence>
<reference evidence="2" key="1">
    <citation type="submission" date="2021-10" db="EMBL/GenBank/DDBJ databases">
        <title>Tropical sea cucumber genome reveals ecological adaptation and Cuvierian tubules defense mechanism.</title>
        <authorList>
            <person name="Chen T."/>
        </authorList>
    </citation>
    <scope>NUCLEOTIDE SEQUENCE</scope>
    <source>
        <strain evidence="2">Nanhai2018</strain>
        <tissue evidence="2">Muscle</tissue>
    </source>
</reference>
<feature type="region of interest" description="Disordered" evidence="1">
    <location>
        <begin position="1"/>
        <end position="149"/>
    </location>
</feature>
<feature type="compositionally biased region" description="Polar residues" evidence="1">
    <location>
        <begin position="65"/>
        <end position="100"/>
    </location>
</feature>
<organism evidence="2 3">
    <name type="scientific">Holothuria leucospilota</name>
    <name type="common">Black long sea cucumber</name>
    <name type="synonym">Mertensiothuria leucospilota</name>
    <dbReference type="NCBI Taxonomy" id="206669"/>
    <lineage>
        <taxon>Eukaryota</taxon>
        <taxon>Metazoa</taxon>
        <taxon>Echinodermata</taxon>
        <taxon>Eleutherozoa</taxon>
        <taxon>Echinozoa</taxon>
        <taxon>Holothuroidea</taxon>
        <taxon>Aspidochirotacea</taxon>
        <taxon>Aspidochirotida</taxon>
        <taxon>Holothuriidae</taxon>
        <taxon>Holothuria</taxon>
    </lineage>
</organism>
<accession>A0A9Q1HC58</accession>
<comment type="caution">
    <text evidence="2">The sequence shown here is derived from an EMBL/GenBank/DDBJ whole genome shotgun (WGS) entry which is preliminary data.</text>
</comment>
<protein>
    <submittedName>
        <fullName evidence="2">Uncharacterized protein</fullName>
    </submittedName>
</protein>
<dbReference type="AlphaFoldDB" id="A0A9Q1HC58"/>
<dbReference type="EMBL" id="JAIZAY010000006">
    <property type="protein sequence ID" value="KAJ8040033.1"/>
    <property type="molecule type" value="Genomic_DNA"/>
</dbReference>
<dbReference type="Proteomes" id="UP001152320">
    <property type="component" value="Chromosome 6"/>
</dbReference>
<name>A0A9Q1HC58_HOLLE</name>
<keyword evidence="3" id="KW-1185">Reference proteome</keyword>
<gene>
    <name evidence="2" type="ORF">HOLleu_14219</name>
</gene>
<evidence type="ECO:0000313" key="2">
    <source>
        <dbReference type="EMBL" id="KAJ8040033.1"/>
    </source>
</evidence>
<proteinExistence type="predicted"/>
<evidence type="ECO:0000313" key="3">
    <source>
        <dbReference type="Proteomes" id="UP001152320"/>
    </source>
</evidence>